<dbReference type="Proteomes" id="UP001172386">
    <property type="component" value="Unassembled WGS sequence"/>
</dbReference>
<protein>
    <submittedName>
        <fullName evidence="1">Uncharacterized protein</fullName>
    </submittedName>
</protein>
<proteinExistence type="predicted"/>
<reference evidence="1" key="1">
    <citation type="submission" date="2022-10" db="EMBL/GenBank/DDBJ databases">
        <title>Culturing micro-colonial fungi from biological soil crusts in the Mojave desert and describing Neophaeococcomyces mojavensis, and introducing the new genera and species Taxawa tesnikishii.</title>
        <authorList>
            <person name="Kurbessoian T."/>
            <person name="Stajich J.E."/>
        </authorList>
    </citation>
    <scope>NUCLEOTIDE SEQUENCE</scope>
    <source>
        <strain evidence="1">JES_112</strain>
    </source>
</reference>
<keyword evidence="2" id="KW-1185">Reference proteome</keyword>
<evidence type="ECO:0000313" key="2">
    <source>
        <dbReference type="Proteomes" id="UP001172386"/>
    </source>
</evidence>
<evidence type="ECO:0000313" key="1">
    <source>
        <dbReference type="EMBL" id="KAJ9657024.1"/>
    </source>
</evidence>
<accession>A0ACC3A8X4</accession>
<sequence length="128" mass="14916">MDASTTTSPSSYGLPLFNTSPRTPDEIARIRGTTSKQVEKRREQNRLSQRAYRDRKEKYQRELEDQIAEWKQKQEELVKSYASQTEEVLRLKAQIEVLRTEVVSLQSGLPAMWGQVDQFSQDFDLVPH</sequence>
<organism evidence="1 2">
    <name type="scientific">Neophaeococcomyces mojaviensis</name>
    <dbReference type="NCBI Taxonomy" id="3383035"/>
    <lineage>
        <taxon>Eukaryota</taxon>
        <taxon>Fungi</taxon>
        <taxon>Dikarya</taxon>
        <taxon>Ascomycota</taxon>
        <taxon>Pezizomycotina</taxon>
        <taxon>Eurotiomycetes</taxon>
        <taxon>Chaetothyriomycetidae</taxon>
        <taxon>Chaetothyriales</taxon>
        <taxon>Chaetothyriales incertae sedis</taxon>
        <taxon>Neophaeococcomyces</taxon>
    </lineage>
</organism>
<comment type="caution">
    <text evidence="1">The sequence shown here is derived from an EMBL/GenBank/DDBJ whole genome shotgun (WGS) entry which is preliminary data.</text>
</comment>
<name>A0ACC3A8X4_9EURO</name>
<dbReference type="EMBL" id="JAPDRQ010000070">
    <property type="protein sequence ID" value="KAJ9657024.1"/>
    <property type="molecule type" value="Genomic_DNA"/>
</dbReference>
<gene>
    <name evidence="1" type="ORF">H2198_004624</name>
</gene>